<gene>
    <name evidence="2" type="ORF">D0Y80_l00235</name>
</gene>
<dbReference type="Gene3D" id="3.30.420.10">
    <property type="entry name" value="Ribonuclease H-like superfamily/Ribonuclease H"/>
    <property type="match status" value="1"/>
</dbReference>
<dbReference type="Pfam" id="PF13333">
    <property type="entry name" value="rve_2"/>
    <property type="match status" value="1"/>
</dbReference>
<keyword evidence="2" id="KW-0614">Plasmid</keyword>
<accession>A0A499S258</accession>
<proteinExistence type="predicted"/>
<dbReference type="InterPro" id="IPR012337">
    <property type="entry name" value="RNaseH-like_sf"/>
</dbReference>
<dbReference type="PANTHER" id="PTHR46889:SF4">
    <property type="entry name" value="TRANSPOSASE INSO FOR INSERTION SEQUENCE ELEMENT IS911B-RELATED"/>
    <property type="match status" value="1"/>
</dbReference>
<dbReference type="GO" id="GO:0015074">
    <property type="term" value="P:DNA integration"/>
    <property type="evidence" value="ECO:0007669"/>
    <property type="project" value="InterPro"/>
</dbReference>
<evidence type="ECO:0000313" key="2">
    <source>
        <dbReference type="EMBL" id="AYK27941.1"/>
    </source>
</evidence>
<protein>
    <submittedName>
        <fullName evidence="2">Transposase</fullName>
    </submittedName>
</protein>
<sequence>MKRSLSTKDCPYNNVVAEATMKATKTEFAKQMKFENLGQLETELFNYVNWYNNFRPYSSLQYLTPLVFKYLHMKSV</sequence>
<dbReference type="AlphaFoldDB" id="A0A499S258"/>
<organism evidence="2">
    <name type="scientific">Staphylococcus aureus</name>
    <dbReference type="NCBI Taxonomy" id="1280"/>
    <lineage>
        <taxon>Bacteria</taxon>
        <taxon>Bacillati</taxon>
        <taxon>Bacillota</taxon>
        <taxon>Bacilli</taxon>
        <taxon>Bacillales</taxon>
        <taxon>Staphylococcaceae</taxon>
        <taxon>Staphylococcus</taxon>
    </lineage>
</organism>
<dbReference type="InterPro" id="IPR001584">
    <property type="entry name" value="Integrase_cat-core"/>
</dbReference>
<dbReference type="PANTHER" id="PTHR46889">
    <property type="entry name" value="TRANSPOSASE INSF FOR INSERTION SEQUENCE IS3B-RELATED"/>
    <property type="match status" value="1"/>
</dbReference>
<dbReference type="RefSeq" id="WP_078099083.1">
    <property type="nucleotide sequence ID" value="NZ_CP011878.1"/>
</dbReference>
<reference evidence="2" key="1">
    <citation type="journal article" date="2019" name="Front. Microbiol.">
        <title>Prevalence of Antibiotic and Heavy Metal Resistance Determinants and Virulence-Related Genetic Elements in Plasmids of Staphylococcus aureus.</title>
        <authorList>
            <person name="Bukowski M."/>
            <person name="Piwowarczyk R."/>
            <person name="Madry A."/>
            <person name="Zagorski-Przybylo R."/>
            <person name="Hydzik M."/>
            <person name="Wladyka B."/>
        </authorList>
    </citation>
    <scope>NUCLEOTIDE SEQUENCE</scope>
    <source>
        <strain evidence="2">Ph1</strain>
        <plasmid evidence="2">pPH1-1</plasmid>
    </source>
</reference>
<dbReference type="EMBL" id="MH785236">
    <property type="protein sequence ID" value="AYK27941.1"/>
    <property type="molecule type" value="Genomic_DNA"/>
</dbReference>
<feature type="domain" description="Integrase catalytic" evidence="1">
    <location>
        <begin position="18"/>
        <end position="69"/>
    </location>
</feature>
<geneLocation type="plasmid" evidence="2">
    <name>pPH1-1</name>
</geneLocation>
<name>A0A499S258_STAAU</name>
<dbReference type="InterPro" id="IPR050900">
    <property type="entry name" value="Transposase_IS3/IS150/IS904"/>
</dbReference>
<dbReference type="GO" id="GO:0003676">
    <property type="term" value="F:nucleic acid binding"/>
    <property type="evidence" value="ECO:0007669"/>
    <property type="project" value="InterPro"/>
</dbReference>
<evidence type="ECO:0000259" key="1">
    <source>
        <dbReference type="Pfam" id="PF13333"/>
    </source>
</evidence>
<dbReference type="SUPFAM" id="SSF53098">
    <property type="entry name" value="Ribonuclease H-like"/>
    <property type="match status" value="1"/>
</dbReference>
<dbReference type="InterPro" id="IPR036397">
    <property type="entry name" value="RNaseH_sf"/>
</dbReference>